<dbReference type="SUPFAM" id="SSF143865">
    <property type="entry name" value="CorA soluble domain-like"/>
    <property type="match status" value="1"/>
</dbReference>
<feature type="compositionally biased region" description="Polar residues" evidence="1">
    <location>
        <begin position="275"/>
        <end position="288"/>
    </location>
</feature>
<feature type="region of interest" description="Disordered" evidence="1">
    <location>
        <begin position="169"/>
        <end position="191"/>
    </location>
</feature>
<dbReference type="PANTHER" id="PTHR21535:SF90">
    <property type="entry name" value="CORA METAL ION TRANSPORTER"/>
    <property type="match status" value="1"/>
</dbReference>
<dbReference type="Gene3D" id="1.20.58.340">
    <property type="entry name" value="Magnesium transport protein CorA, transmembrane region"/>
    <property type="match status" value="2"/>
</dbReference>
<feature type="compositionally biased region" description="Polar residues" evidence="1">
    <location>
        <begin position="239"/>
        <end position="257"/>
    </location>
</feature>
<feature type="region of interest" description="Disordered" evidence="1">
    <location>
        <begin position="219"/>
        <end position="288"/>
    </location>
</feature>
<dbReference type="Gene3D" id="3.30.460.20">
    <property type="entry name" value="CorA soluble domain-like"/>
    <property type="match status" value="1"/>
</dbReference>
<evidence type="ECO:0000313" key="4">
    <source>
        <dbReference type="Proteomes" id="UP000186601"/>
    </source>
</evidence>
<dbReference type="EMBL" id="MLYV02000033">
    <property type="protein sequence ID" value="PSS37657.1"/>
    <property type="molecule type" value="Genomic_DNA"/>
</dbReference>
<dbReference type="GO" id="GO:0010961">
    <property type="term" value="P:intracellular magnesium ion homeostasis"/>
    <property type="evidence" value="ECO:0007669"/>
    <property type="project" value="TreeGrafter"/>
</dbReference>
<dbReference type="PANTHER" id="PTHR21535">
    <property type="entry name" value="MAGNESIUM AND COBALT TRANSPORT PROTEIN/MITOCHONDRIAL IMPORT INNER MEMBRANE TRANSLOCASE SUBUNIT TIM8"/>
    <property type="match status" value="1"/>
</dbReference>
<feature type="region of interest" description="Disordered" evidence="1">
    <location>
        <begin position="103"/>
        <end position="139"/>
    </location>
</feature>
<accession>A0A2R6S5U5</accession>
<dbReference type="GO" id="GO:0015095">
    <property type="term" value="F:magnesium ion transmembrane transporter activity"/>
    <property type="evidence" value="ECO:0007669"/>
    <property type="project" value="InterPro"/>
</dbReference>
<organism evidence="3 4">
    <name type="scientific">Hermanssonia centrifuga</name>
    <dbReference type="NCBI Taxonomy" id="98765"/>
    <lineage>
        <taxon>Eukaryota</taxon>
        <taxon>Fungi</taxon>
        <taxon>Dikarya</taxon>
        <taxon>Basidiomycota</taxon>
        <taxon>Agaricomycotina</taxon>
        <taxon>Agaricomycetes</taxon>
        <taxon>Polyporales</taxon>
        <taxon>Meruliaceae</taxon>
        <taxon>Hermanssonia</taxon>
    </lineage>
</organism>
<evidence type="ECO:0000313" key="3">
    <source>
        <dbReference type="EMBL" id="PSS37657.1"/>
    </source>
</evidence>
<feature type="compositionally biased region" description="Low complexity" evidence="1">
    <location>
        <begin position="103"/>
        <end position="124"/>
    </location>
</feature>
<dbReference type="CDD" id="cd12829">
    <property type="entry name" value="Alr1p-like"/>
    <property type="match status" value="1"/>
</dbReference>
<dbReference type="OrthoDB" id="29879at2759"/>
<protein>
    <submittedName>
        <fullName evidence="3">Uncharacterized protein</fullName>
    </submittedName>
</protein>
<dbReference type="STRING" id="98765.A0A2R6S5U5"/>
<dbReference type="GO" id="GO:0016020">
    <property type="term" value="C:membrane"/>
    <property type="evidence" value="ECO:0007669"/>
    <property type="project" value="InterPro"/>
</dbReference>
<dbReference type="Pfam" id="PF01544">
    <property type="entry name" value="CorA"/>
    <property type="match status" value="1"/>
</dbReference>
<dbReference type="InterPro" id="IPR045861">
    <property type="entry name" value="CorA_cytoplasmic_dom"/>
</dbReference>
<keyword evidence="2" id="KW-0812">Transmembrane</keyword>
<evidence type="ECO:0000256" key="2">
    <source>
        <dbReference type="SAM" id="Phobius"/>
    </source>
</evidence>
<dbReference type="Proteomes" id="UP000186601">
    <property type="component" value="Unassembled WGS sequence"/>
</dbReference>
<keyword evidence="2" id="KW-1133">Transmembrane helix</keyword>
<proteinExistence type="predicted"/>
<feature type="region of interest" description="Disordered" evidence="1">
    <location>
        <begin position="1"/>
        <end position="73"/>
    </location>
</feature>
<dbReference type="InterPro" id="IPR002523">
    <property type="entry name" value="MgTranspt_CorA/ZnTranspt_ZntB"/>
</dbReference>
<feature type="compositionally biased region" description="Low complexity" evidence="1">
    <location>
        <begin position="50"/>
        <end position="72"/>
    </location>
</feature>
<comment type="caution">
    <text evidence="3">The sequence shown here is derived from an EMBL/GenBank/DDBJ whole genome shotgun (WGS) entry which is preliminary data.</text>
</comment>
<dbReference type="AlphaFoldDB" id="A0A2R6S5U5"/>
<reference evidence="3 4" key="1">
    <citation type="submission" date="2018-02" db="EMBL/GenBank/DDBJ databases">
        <title>Genome sequence of the basidiomycete white-rot fungus Phlebia centrifuga.</title>
        <authorList>
            <person name="Granchi Z."/>
            <person name="Peng M."/>
            <person name="de Vries R.P."/>
            <person name="Hilden K."/>
            <person name="Makela M.R."/>
            <person name="Grigoriev I."/>
            <person name="Riley R."/>
        </authorList>
    </citation>
    <scope>NUCLEOTIDE SEQUENCE [LARGE SCALE GENOMIC DNA]</scope>
    <source>
        <strain evidence="3 4">FBCC195</strain>
    </source>
</reference>
<dbReference type="InterPro" id="IPR044089">
    <property type="entry name" value="Alr1-like"/>
</dbReference>
<evidence type="ECO:0000256" key="1">
    <source>
        <dbReference type="SAM" id="MobiDB-lite"/>
    </source>
</evidence>
<keyword evidence="2" id="KW-0472">Membrane</keyword>
<name>A0A2R6S5U5_9APHY</name>
<gene>
    <name evidence="3" type="ORF">PHLCEN_2v481</name>
</gene>
<sequence>MDTFPPPTLALDDLSQPVHDYFSAPHRPTFDENRYDEDDIFRGEPPSPPRSIRSASPSSIASSSSSSSSNSSVFGGRLGAISTLVEHAIAHWARAWASSSSLASSSSSSSRSTQSSIITLPRSYLSRHRRRRPSFADLHNAKSEREVAARIRAREELRQVSREFVLYTPLDSHPSKSKPRPRAPREENSGVLRTTSLPLILSELSGAMKSNIRTRRAQDMARAGGSRTLASARHVDTESPPSQHQDYMMPTTAQPSFADNVAGGRKGKKGKQRAEQSSIPQTPLLSRTQSESELDRAWWLDISSPTWEDMRAIGKLLHLHPLTLEDILQQDPREKLELFPKLGYYFIVFRAIESQKIRERRRMATIAATDNRLTYPDEGNIGEVNVYLVVFREGICSFHFSDISDHADSVRSKVLMYAETGTVTMSSDWIAHGIMDSIVDSFFPFLEEIEKEVLNIEHIVYADEQIVQLLHEEGKPAVKPSIAENSGSDSAVSGDSSLVDEKNVKIILSEKHEEQDVPRTHFSVPSRPPVFLRRFKHFIRKLRTLVSRVNVQVKRPVSSNAAPTTIQRVARMRRLVTSLSRVLATKSEVVAQVKKRLLMTGESGLGNGTVDDHDVFVYMGDVQDHILTLQQSLAHYERMLNQSHPTYLTQLRLSASKSKSGSDKSIMILSIISIGVLCVQGVIVFIPERSPFSVGKLVK</sequence>
<keyword evidence="4" id="KW-1185">Reference proteome</keyword>
<feature type="transmembrane region" description="Helical" evidence="2">
    <location>
        <begin position="666"/>
        <end position="686"/>
    </location>
</feature>